<name>A0A7J7MBP5_9MAGN</name>
<dbReference type="Proteomes" id="UP000541444">
    <property type="component" value="Unassembled WGS sequence"/>
</dbReference>
<dbReference type="OrthoDB" id="765493at2759"/>
<accession>A0A7J7MBP5</accession>
<dbReference type="PANTHER" id="PTHR36766">
    <property type="entry name" value="PLANT BROAD-SPECTRUM MILDEW RESISTANCE PROTEIN RPW8"/>
    <property type="match status" value="1"/>
</dbReference>
<comment type="caution">
    <text evidence="1">The sequence shown here is derived from an EMBL/GenBank/DDBJ whole genome shotgun (WGS) entry which is preliminary data.</text>
</comment>
<evidence type="ECO:0000313" key="2">
    <source>
        <dbReference type="Proteomes" id="UP000541444"/>
    </source>
</evidence>
<dbReference type="InterPro" id="IPR032675">
    <property type="entry name" value="LRR_dom_sf"/>
</dbReference>
<reference evidence="1 2" key="1">
    <citation type="journal article" date="2020" name="IScience">
        <title>Genome Sequencing of the Endangered Kingdonia uniflora (Circaeasteraceae, Ranunculales) Reveals Potential Mechanisms of Evolutionary Specialization.</title>
        <authorList>
            <person name="Sun Y."/>
            <person name="Deng T."/>
            <person name="Zhang A."/>
            <person name="Moore M.J."/>
            <person name="Landis J.B."/>
            <person name="Lin N."/>
            <person name="Zhang H."/>
            <person name="Zhang X."/>
            <person name="Huang J."/>
            <person name="Zhang X."/>
            <person name="Sun H."/>
            <person name="Wang H."/>
        </authorList>
    </citation>
    <scope>NUCLEOTIDE SEQUENCE [LARGE SCALE GENOMIC DNA]</scope>
    <source>
        <strain evidence="1">TB1705</strain>
        <tissue evidence="1">Leaf</tissue>
    </source>
</reference>
<dbReference type="Gene3D" id="3.80.10.10">
    <property type="entry name" value="Ribonuclease Inhibitor"/>
    <property type="match status" value="2"/>
</dbReference>
<evidence type="ECO:0000313" key="1">
    <source>
        <dbReference type="EMBL" id="KAF6152313.1"/>
    </source>
</evidence>
<proteinExistence type="predicted"/>
<sequence>MLESLQYLYLEGLNSMSPKGLFNGLEASTTVAYPNLKILTIINMKHWEEWVMETSSDDFNVMHLLQLLDIYECPILKSLPHQILSQSVRILFIVNCPELTISCLPPLLEELILDGDAGSLSRSLPFNDNTSLKVIWIQGSPHSTLPQGLSQLKALQTLKVLDCNSLTCILDELQYVTSLQKLYIDSCSILGPRCEKEVGKNWSIISHIPSIYID</sequence>
<dbReference type="AlphaFoldDB" id="A0A7J7MBP5"/>
<gene>
    <name evidence="1" type="ORF">GIB67_005967</name>
</gene>
<organism evidence="1 2">
    <name type="scientific">Kingdonia uniflora</name>
    <dbReference type="NCBI Taxonomy" id="39325"/>
    <lineage>
        <taxon>Eukaryota</taxon>
        <taxon>Viridiplantae</taxon>
        <taxon>Streptophyta</taxon>
        <taxon>Embryophyta</taxon>
        <taxon>Tracheophyta</taxon>
        <taxon>Spermatophyta</taxon>
        <taxon>Magnoliopsida</taxon>
        <taxon>Ranunculales</taxon>
        <taxon>Circaeasteraceae</taxon>
        <taxon>Kingdonia</taxon>
    </lineage>
</organism>
<dbReference type="EMBL" id="JACGCM010001644">
    <property type="protein sequence ID" value="KAF6152313.1"/>
    <property type="molecule type" value="Genomic_DNA"/>
</dbReference>
<protein>
    <submittedName>
        <fullName evidence="1">Uncharacterized protein</fullName>
    </submittedName>
</protein>
<dbReference type="PANTHER" id="PTHR36766:SF40">
    <property type="entry name" value="DISEASE RESISTANCE PROTEIN RGA3"/>
    <property type="match status" value="1"/>
</dbReference>
<keyword evidence="2" id="KW-1185">Reference proteome</keyword>
<dbReference type="SUPFAM" id="SSF52047">
    <property type="entry name" value="RNI-like"/>
    <property type="match status" value="1"/>
</dbReference>